<evidence type="ECO:0000313" key="6">
    <source>
        <dbReference type="EMBL" id="MBM7035593.1"/>
    </source>
</evidence>
<evidence type="ECO:0000256" key="3">
    <source>
        <dbReference type="ARBA" id="ARBA00011284"/>
    </source>
</evidence>
<dbReference type="RefSeq" id="WP_205157184.1">
    <property type="nucleotide sequence ID" value="NZ_JAFEUM010000001.1"/>
</dbReference>
<evidence type="ECO:0000313" key="7">
    <source>
        <dbReference type="Proteomes" id="UP000809621"/>
    </source>
</evidence>
<organism evidence="6 7">
    <name type="scientific">Vibrio ulleungensis</name>
    <dbReference type="NCBI Taxonomy" id="2807619"/>
    <lineage>
        <taxon>Bacteria</taxon>
        <taxon>Pseudomonadati</taxon>
        <taxon>Pseudomonadota</taxon>
        <taxon>Gammaproteobacteria</taxon>
        <taxon>Vibrionales</taxon>
        <taxon>Vibrionaceae</taxon>
        <taxon>Vibrio</taxon>
    </lineage>
</organism>
<comment type="function">
    <text evidence="1">May protect the nitrogenase Fe-Mo protein from oxidative damage.</text>
</comment>
<evidence type="ECO:0000256" key="2">
    <source>
        <dbReference type="ARBA" id="ARBA00008351"/>
    </source>
</evidence>
<accession>A0ABS2HDB9</accession>
<dbReference type="Pfam" id="PF03206">
    <property type="entry name" value="NifW"/>
    <property type="match status" value="1"/>
</dbReference>
<comment type="subunit">
    <text evidence="3">Homotrimer; associates with NifD.</text>
</comment>
<dbReference type="InterPro" id="IPR004893">
    <property type="entry name" value="NifW"/>
</dbReference>
<evidence type="ECO:0000256" key="1">
    <source>
        <dbReference type="ARBA" id="ARBA00002247"/>
    </source>
</evidence>
<evidence type="ECO:0000256" key="4">
    <source>
        <dbReference type="ARBA" id="ARBA00016274"/>
    </source>
</evidence>
<evidence type="ECO:0000256" key="5">
    <source>
        <dbReference type="ARBA" id="ARBA00023231"/>
    </source>
</evidence>
<sequence length="89" mass="10254">MNSELSTQLSELVSAEGFCDFLNVEYDPVVLQRKRIPLLRMFHHILESFQDEPTFEEYQKALRIAYRQIVSGNELSFTASQCNGCSDCD</sequence>
<comment type="similarity">
    <text evidence="2">Belongs to the NifW family.</text>
</comment>
<dbReference type="EMBL" id="JAFEUM010000001">
    <property type="protein sequence ID" value="MBM7035593.1"/>
    <property type="molecule type" value="Genomic_DNA"/>
</dbReference>
<name>A0ABS2HDB9_9VIBR</name>
<reference evidence="6 7" key="1">
    <citation type="submission" date="2021-02" db="EMBL/GenBank/DDBJ databases">
        <authorList>
            <person name="Park J.-S."/>
        </authorList>
    </citation>
    <scope>NUCLEOTIDE SEQUENCE [LARGE SCALE GENOMIC DNA]</scope>
    <source>
        <strain evidence="6 7">188UL20-2</strain>
    </source>
</reference>
<comment type="caution">
    <text evidence="6">The sequence shown here is derived from an EMBL/GenBank/DDBJ whole genome shotgun (WGS) entry which is preliminary data.</text>
</comment>
<keyword evidence="7" id="KW-1185">Reference proteome</keyword>
<proteinExistence type="inferred from homology"/>
<protein>
    <recommendedName>
        <fullName evidence="4">Nitrogenase-stabilizing/protective protein NifW</fullName>
    </recommendedName>
</protein>
<keyword evidence="5" id="KW-0535">Nitrogen fixation</keyword>
<dbReference type="Proteomes" id="UP000809621">
    <property type="component" value="Unassembled WGS sequence"/>
</dbReference>
<gene>
    <name evidence="6" type="ORF">JQC93_04160</name>
</gene>